<evidence type="ECO:0000313" key="2">
    <source>
        <dbReference type="EMBL" id="QEK64534.1"/>
    </source>
</evidence>
<accession>A0A5C0WKC1</accession>
<gene>
    <name evidence="2" type="ORF">FX981_02803</name>
</gene>
<protein>
    <submittedName>
        <fullName evidence="2">Uncharacterized protein</fullName>
    </submittedName>
</protein>
<dbReference type="EMBL" id="CP043404">
    <property type="protein sequence ID" value="QEK64534.1"/>
    <property type="molecule type" value="Genomic_DNA"/>
</dbReference>
<dbReference type="Proteomes" id="UP000325032">
    <property type="component" value="Chromosome"/>
</dbReference>
<dbReference type="AlphaFoldDB" id="A0A5C0WKC1"/>
<organism evidence="2 3">
    <name type="scientific">Bacillus safensis</name>
    <dbReference type="NCBI Taxonomy" id="561879"/>
    <lineage>
        <taxon>Bacteria</taxon>
        <taxon>Bacillati</taxon>
        <taxon>Bacillota</taxon>
        <taxon>Bacilli</taxon>
        <taxon>Bacillales</taxon>
        <taxon>Bacillaceae</taxon>
        <taxon>Bacillus</taxon>
    </lineage>
</organism>
<sequence>MVLDKKISIGHFVYTTIIALLIITFTLVLAFGDNKDAGNQVNVMATGISIILAVIAILMTLVDVAGQRQSIIDIKETAEKLMKNQKASDNALEKSIETLEFLSSFREEMLASVSEFKDFTEERLKELLSKETIDKSDLDVALKDISRETSQLDSKLRITSNKNLKLDMDRTYREIIDILFQIEK</sequence>
<keyword evidence="1" id="KW-1133">Transmembrane helix</keyword>
<keyword evidence="1" id="KW-0472">Membrane</keyword>
<reference evidence="2 3" key="1">
    <citation type="journal article" date="2018" name="Plant Biotechnol. Rep.">
        <title>Diversity and antifungal activity of endophytic bacteria associated with Panax ginseng seedlings.</title>
        <authorList>
            <person name="Park J.M."/>
            <person name="Hong C.E."/>
            <person name="Jo S.H."/>
        </authorList>
    </citation>
    <scope>NUCLEOTIDE SEQUENCE [LARGE SCALE GENOMIC DNA]</scope>
    <source>
        <strain evidence="2 3">PgKB20</strain>
    </source>
</reference>
<feature type="transmembrane region" description="Helical" evidence="1">
    <location>
        <begin position="12"/>
        <end position="31"/>
    </location>
</feature>
<proteinExistence type="predicted"/>
<evidence type="ECO:0000256" key="1">
    <source>
        <dbReference type="SAM" id="Phobius"/>
    </source>
</evidence>
<keyword evidence="3" id="KW-1185">Reference proteome</keyword>
<feature type="transmembrane region" description="Helical" evidence="1">
    <location>
        <begin position="43"/>
        <end position="65"/>
    </location>
</feature>
<evidence type="ECO:0000313" key="3">
    <source>
        <dbReference type="Proteomes" id="UP000325032"/>
    </source>
</evidence>
<name>A0A5C0WKC1_BACIA</name>
<keyword evidence="1" id="KW-0812">Transmembrane</keyword>